<keyword evidence="1" id="KW-0472">Membrane</keyword>
<sequence>MPRNKSRLLVDPRLVILAVGAAIGAPVAVVSKPMDVVERFAWGASGLLAWWYLLRCVKEMWARRRKSVEPDDTGASGTA</sequence>
<reference evidence="2" key="2">
    <citation type="submission" date="2020-09" db="EMBL/GenBank/DDBJ databases">
        <authorList>
            <person name="Sun Q."/>
            <person name="Ohkuma M."/>
        </authorList>
    </citation>
    <scope>NUCLEOTIDE SEQUENCE</scope>
    <source>
        <strain evidence="2">JCM 3086</strain>
    </source>
</reference>
<evidence type="ECO:0000256" key="1">
    <source>
        <dbReference type="SAM" id="Phobius"/>
    </source>
</evidence>
<feature type="transmembrane region" description="Helical" evidence="1">
    <location>
        <begin position="40"/>
        <end position="57"/>
    </location>
</feature>
<dbReference type="AlphaFoldDB" id="A0A917K653"/>
<organism evidence="2 3">
    <name type="scientific">Streptomyces brasiliensis</name>
    <dbReference type="NCBI Taxonomy" id="1954"/>
    <lineage>
        <taxon>Bacteria</taxon>
        <taxon>Bacillati</taxon>
        <taxon>Actinomycetota</taxon>
        <taxon>Actinomycetes</taxon>
        <taxon>Kitasatosporales</taxon>
        <taxon>Streptomycetaceae</taxon>
        <taxon>Streptomyces</taxon>
    </lineage>
</organism>
<accession>A0A917K653</accession>
<name>A0A917K653_9ACTN</name>
<dbReference type="Proteomes" id="UP000657574">
    <property type="component" value="Unassembled WGS sequence"/>
</dbReference>
<proteinExistence type="predicted"/>
<keyword evidence="3" id="KW-1185">Reference proteome</keyword>
<reference evidence="2" key="1">
    <citation type="journal article" date="2014" name="Int. J. Syst. Evol. Microbiol.">
        <title>Complete genome sequence of Corynebacterium casei LMG S-19264T (=DSM 44701T), isolated from a smear-ripened cheese.</title>
        <authorList>
            <consortium name="US DOE Joint Genome Institute (JGI-PGF)"/>
            <person name="Walter F."/>
            <person name="Albersmeier A."/>
            <person name="Kalinowski J."/>
            <person name="Ruckert C."/>
        </authorList>
    </citation>
    <scope>NUCLEOTIDE SEQUENCE</scope>
    <source>
        <strain evidence="2">JCM 3086</strain>
    </source>
</reference>
<dbReference type="EMBL" id="BMQA01000002">
    <property type="protein sequence ID" value="GGJ02481.1"/>
    <property type="molecule type" value="Genomic_DNA"/>
</dbReference>
<evidence type="ECO:0000313" key="3">
    <source>
        <dbReference type="Proteomes" id="UP000657574"/>
    </source>
</evidence>
<evidence type="ECO:0000313" key="2">
    <source>
        <dbReference type="EMBL" id="GGJ02481.1"/>
    </source>
</evidence>
<gene>
    <name evidence="2" type="ORF">GCM10010121_011100</name>
</gene>
<protein>
    <submittedName>
        <fullName evidence="2">Uncharacterized protein</fullName>
    </submittedName>
</protein>
<comment type="caution">
    <text evidence="2">The sequence shown here is derived from an EMBL/GenBank/DDBJ whole genome shotgun (WGS) entry which is preliminary data.</text>
</comment>
<keyword evidence="1" id="KW-0812">Transmembrane</keyword>
<keyword evidence="1" id="KW-1133">Transmembrane helix</keyword>